<sequence length="499" mass="55921">MHYDVIVIGGGNGGLSVGATFAKKGKKICLLERHNIPGGCGTSFRRGRFEFEVALHQLSSVGTEESPGPTRKIFEELGIMDQLDLFTLDSLYRVVLPGKVDVTMPTDVNEAIVYLSKKFPEYTEQIKDFYNLAFSLFKEANEIQNVSVDKISKEKFPIYFKYALKTAQEVLDEFFEDKNLQLCLNAYWSFMGTPPSIFPFIILAGNISVYMKFKPKYLKGGSQVISQALAEVIRNNNGEVKFNCGAKKIIVENGKAVGVITEDEEKLTADVIVSNISPTATYFDLLEPKNVPKEAVKYLSNFKPSISALTCFIGLDCAPEDIGIKESMNVFYKSADVNEDFLKANIIEIEDDPIIFTCYTIDDPTVSPKGTSIITAGCIKYGKPWLELSPEKYYETKYQCANSIVDRIEVNYPGFREHIEEVSVATPLTHMRYLNTPEGCVYGYEQDLKSTGFFYPNKSMIENLEFTGGFVGLCGFSPNYIQGYKKANEIIDNYWNGGI</sequence>
<evidence type="ECO:0000259" key="6">
    <source>
        <dbReference type="Pfam" id="PF01593"/>
    </source>
</evidence>
<dbReference type="PANTHER" id="PTHR46091:SF3">
    <property type="entry name" value="AMINE OXIDASE DOMAIN-CONTAINING PROTEIN"/>
    <property type="match status" value="1"/>
</dbReference>
<evidence type="ECO:0000256" key="4">
    <source>
        <dbReference type="ARBA" id="ARBA00022857"/>
    </source>
</evidence>
<dbReference type="Proteomes" id="UP000473681">
    <property type="component" value="Unassembled WGS sequence"/>
</dbReference>
<dbReference type="SUPFAM" id="SSF51905">
    <property type="entry name" value="FAD/NAD(P)-binding domain"/>
    <property type="match status" value="1"/>
</dbReference>
<evidence type="ECO:0000256" key="2">
    <source>
        <dbReference type="ARBA" id="ARBA00022729"/>
    </source>
</evidence>
<dbReference type="EMBL" id="SWOV01000065">
    <property type="protein sequence ID" value="NFF89380.1"/>
    <property type="molecule type" value="Genomic_DNA"/>
</dbReference>
<dbReference type="Proteomes" id="UP000476820">
    <property type="component" value="Unassembled WGS sequence"/>
</dbReference>
<accession>A0A0M1M6C2</accession>
<feature type="domain" description="Amine oxidase" evidence="6">
    <location>
        <begin position="14"/>
        <end position="373"/>
    </location>
</feature>
<dbReference type="Pfam" id="PF01593">
    <property type="entry name" value="Amino_oxidase"/>
    <property type="match status" value="1"/>
</dbReference>
<dbReference type="PANTHER" id="PTHR46091">
    <property type="entry name" value="BLR7054 PROTEIN"/>
    <property type="match status" value="1"/>
</dbReference>
<protein>
    <submittedName>
        <fullName evidence="7">NAD(P)/FAD-dependent oxidoreductase</fullName>
    </submittedName>
</protein>
<keyword evidence="2" id="KW-0732">Signal</keyword>
<dbReference type="AlphaFoldDB" id="A0A0M1M6C2"/>
<reference evidence="9 10" key="1">
    <citation type="submission" date="2019-04" db="EMBL/GenBank/DDBJ databases">
        <title>Genome sequencing of Clostridium botulinum Groups I-IV and Clostridium butyricum.</title>
        <authorList>
            <person name="Brunt J."/>
            <person name="Van Vliet A.H.M."/>
            <person name="Stringer S.C."/>
            <person name="Carter A.T."/>
            <person name="Peck M.W."/>
        </authorList>
    </citation>
    <scope>NUCLEOTIDE SEQUENCE [LARGE SCALE GENOMIC DNA]</scope>
    <source>
        <strain evidence="7 10">1605</strain>
        <strain evidence="8 9">CB-K-33E</strain>
    </source>
</reference>
<evidence type="ECO:0000256" key="1">
    <source>
        <dbReference type="ARBA" id="ARBA00022630"/>
    </source>
</evidence>
<dbReference type="RefSeq" id="WP_053342506.1">
    <property type="nucleotide sequence ID" value="NZ_LFPA01000044.1"/>
</dbReference>
<evidence type="ECO:0000313" key="8">
    <source>
        <dbReference type="EMBL" id="NFN33867.1"/>
    </source>
</evidence>
<evidence type="ECO:0000313" key="9">
    <source>
        <dbReference type="Proteomes" id="UP000473681"/>
    </source>
</evidence>
<dbReference type="InterPro" id="IPR052206">
    <property type="entry name" value="Retinol_saturase"/>
</dbReference>
<keyword evidence="1" id="KW-0285">Flavoprotein</keyword>
<dbReference type="Gene3D" id="3.50.50.60">
    <property type="entry name" value="FAD/NAD(P)-binding domain"/>
    <property type="match status" value="2"/>
</dbReference>
<organism evidence="7 10">
    <name type="scientific">Clostridium botulinum</name>
    <dbReference type="NCBI Taxonomy" id="1491"/>
    <lineage>
        <taxon>Bacteria</taxon>
        <taxon>Bacillati</taxon>
        <taxon>Bacillota</taxon>
        <taxon>Clostridia</taxon>
        <taxon>Eubacteriales</taxon>
        <taxon>Clostridiaceae</taxon>
        <taxon>Clostridium</taxon>
    </lineage>
</organism>
<name>A0A0M1M6C2_CLOBO</name>
<evidence type="ECO:0000256" key="3">
    <source>
        <dbReference type="ARBA" id="ARBA00022827"/>
    </source>
</evidence>
<dbReference type="EMBL" id="SWVK01000002">
    <property type="protein sequence ID" value="NFN33867.1"/>
    <property type="molecule type" value="Genomic_DNA"/>
</dbReference>
<keyword evidence="5" id="KW-0520">NAD</keyword>
<dbReference type="InterPro" id="IPR002937">
    <property type="entry name" value="Amino_oxidase"/>
</dbReference>
<keyword evidence="4" id="KW-0521">NADP</keyword>
<evidence type="ECO:0000313" key="10">
    <source>
        <dbReference type="Proteomes" id="UP000476820"/>
    </source>
</evidence>
<proteinExistence type="predicted"/>
<dbReference type="InterPro" id="IPR036188">
    <property type="entry name" value="FAD/NAD-bd_sf"/>
</dbReference>
<gene>
    <name evidence="7" type="ORF">FC774_16130</name>
    <name evidence="8" type="ORF">FDB51_01730</name>
</gene>
<evidence type="ECO:0000313" key="7">
    <source>
        <dbReference type="EMBL" id="NFF89380.1"/>
    </source>
</evidence>
<dbReference type="GO" id="GO:0016491">
    <property type="term" value="F:oxidoreductase activity"/>
    <property type="evidence" value="ECO:0007669"/>
    <property type="project" value="InterPro"/>
</dbReference>
<dbReference type="OrthoDB" id="9814556at2"/>
<evidence type="ECO:0000256" key="5">
    <source>
        <dbReference type="ARBA" id="ARBA00023027"/>
    </source>
</evidence>
<keyword evidence="3" id="KW-0274">FAD</keyword>
<comment type="caution">
    <text evidence="7">The sequence shown here is derived from an EMBL/GenBank/DDBJ whole genome shotgun (WGS) entry which is preliminary data.</text>
</comment>